<evidence type="ECO:0000313" key="2">
    <source>
        <dbReference type="EMBL" id="KFQ39841.1"/>
    </source>
</evidence>
<proteinExistence type="predicted"/>
<feature type="compositionally biased region" description="Basic and acidic residues" evidence="1">
    <location>
        <begin position="1"/>
        <end position="12"/>
    </location>
</feature>
<sequence>DARQAKATRVDGHSILTQDAANSSGGGGSNGGVLGEGAEDGSGQGDHHGRGLDDHAGVLALPDTGLVAAVGQWGWAT</sequence>
<accession>A0A091RJX6</accession>
<keyword evidence="3" id="KW-1185">Reference proteome</keyword>
<feature type="non-terminal residue" evidence="2">
    <location>
        <position position="1"/>
    </location>
</feature>
<feature type="region of interest" description="Disordered" evidence="1">
    <location>
        <begin position="1"/>
        <end position="57"/>
    </location>
</feature>
<feature type="compositionally biased region" description="Gly residues" evidence="1">
    <location>
        <begin position="24"/>
        <end position="44"/>
    </location>
</feature>
<dbReference type="EMBL" id="KK820368">
    <property type="protein sequence ID" value="KFQ39841.1"/>
    <property type="molecule type" value="Genomic_DNA"/>
</dbReference>
<reference evidence="2 3" key="1">
    <citation type="submission" date="2014-04" db="EMBL/GenBank/DDBJ databases">
        <title>Genome evolution of avian class.</title>
        <authorList>
            <person name="Zhang G."/>
            <person name="Li C."/>
        </authorList>
    </citation>
    <scope>NUCLEOTIDE SEQUENCE [LARGE SCALE GENOMIC DNA]</scope>
    <source>
        <strain evidence="2">BGI_N332</strain>
    </source>
</reference>
<evidence type="ECO:0000256" key="1">
    <source>
        <dbReference type="SAM" id="MobiDB-lite"/>
    </source>
</evidence>
<feature type="non-terminal residue" evidence="2">
    <location>
        <position position="77"/>
    </location>
</feature>
<feature type="compositionally biased region" description="Basic and acidic residues" evidence="1">
    <location>
        <begin position="45"/>
        <end position="56"/>
    </location>
</feature>
<gene>
    <name evidence="2" type="ORF">N332_13543</name>
</gene>
<protein>
    <submittedName>
        <fullName evidence="2">Uncharacterized protein</fullName>
    </submittedName>
</protein>
<name>A0A091RJX6_9AVES</name>
<organism evidence="2 3">
    <name type="scientific">Mesitornis unicolor</name>
    <name type="common">brown roatelo</name>
    <dbReference type="NCBI Taxonomy" id="54374"/>
    <lineage>
        <taxon>Eukaryota</taxon>
        <taxon>Metazoa</taxon>
        <taxon>Chordata</taxon>
        <taxon>Craniata</taxon>
        <taxon>Vertebrata</taxon>
        <taxon>Euteleostomi</taxon>
        <taxon>Archelosauria</taxon>
        <taxon>Archosauria</taxon>
        <taxon>Dinosauria</taxon>
        <taxon>Saurischia</taxon>
        <taxon>Theropoda</taxon>
        <taxon>Coelurosauria</taxon>
        <taxon>Aves</taxon>
        <taxon>Neognathae</taxon>
        <taxon>Neoaves</taxon>
        <taxon>Columbimorphae</taxon>
        <taxon>Mesitornithiformes</taxon>
        <taxon>Mesitornithidae</taxon>
        <taxon>Mesitornis</taxon>
    </lineage>
</organism>
<dbReference type="AlphaFoldDB" id="A0A091RJX6"/>
<dbReference type="Proteomes" id="UP000053369">
    <property type="component" value="Unassembled WGS sequence"/>
</dbReference>
<evidence type="ECO:0000313" key="3">
    <source>
        <dbReference type="Proteomes" id="UP000053369"/>
    </source>
</evidence>